<keyword evidence="13 18" id="KW-0670">Pyruvate</keyword>
<feature type="domain" description="Pyruvate kinase barrel" evidence="16">
    <location>
        <begin position="4"/>
        <end position="321"/>
    </location>
</feature>
<dbReference type="PROSITE" id="PS00110">
    <property type="entry name" value="PYRUVATE_KINASE"/>
    <property type="match status" value="1"/>
</dbReference>
<gene>
    <name evidence="18" type="primary">pyk</name>
    <name evidence="18" type="ORF">H9789_00940</name>
</gene>
<dbReference type="InterPro" id="IPR011037">
    <property type="entry name" value="Pyrv_Knase-like_insert_dom_sf"/>
</dbReference>
<dbReference type="GO" id="GO:0005524">
    <property type="term" value="F:ATP binding"/>
    <property type="evidence" value="ECO:0007669"/>
    <property type="project" value="UniProtKB-KW"/>
</dbReference>
<comment type="pathway">
    <text evidence="3 15">Carbohydrate degradation; glycolysis; pyruvate from D-glyceraldehyde 3-phosphate: step 5/5.</text>
</comment>
<evidence type="ECO:0000256" key="8">
    <source>
        <dbReference type="ARBA" id="ARBA00022741"/>
    </source>
</evidence>
<dbReference type="EC" id="2.7.1.40" evidence="5 14"/>
<comment type="cofactor">
    <cofactor evidence="1">
        <name>Mg(2+)</name>
        <dbReference type="ChEBI" id="CHEBI:18420"/>
    </cofactor>
</comment>
<feature type="domain" description="Pyruvate kinase C-terminal" evidence="17">
    <location>
        <begin position="356"/>
        <end position="460"/>
    </location>
</feature>
<reference evidence="18" key="2">
    <citation type="submission" date="2021-04" db="EMBL/GenBank/DDBJ databases">
        <authorList>
            <person name="Gilroy R."/>
        </authorList>
    </citation>
    <scope>NUCLEOTIDE SEQUENCE</scope>
    <source>
        <strain evidence="18">G3-2149</strain>
    </source>
</reference>
<evidence type="ECO:0000256" key="4">
    <source>
        <dbReference type="ARBA" id="ARBA00008663"/>
    </source>
</evidence>
<dbReference type="InterPro" id="IPR040442">
    <property type="entry name" value="Pyrv_kinase-like_dom_sf"/>
</dbReference>
<dbReference type="Gene3D" id="3.20.20.60">
    <property type="entry name" value="Phosphoenolpyruvate-binding domains"/>
    <property type="match status" value="1"/>
</dbReference>
<dbReference type="PRINTS" id="PR01050">
    <property type="entry name" value="PYRUVTKNASE"/>
</dbReference>
<dbReference type="EMBL" id="JAHLFU010000017">
    <property type="protein sequence ID" value="MBU3852396.1"/>
    <property type="molecule type" value="Genomic_DNA"/>
</dbReference>
<dbReference type="NCBIfam" id="TIGR01064">
    <property type="entry name" value="pyruv_kin"/>
    <property type="match status" value="1"/>
</dbReference>
<evidence type="ECO:0000259" key="16">
    <source>
        <dbReference type="Pfam" id="PF00224"/>
    </source>
</evidence>
<evidence type="ECO:0000313" key="18">
    <source>
        <dbReference type="EMBL" id="MBU3852396.1"/>
    </source>
</evidence>
<keyword evidence="9 15" id="KW-0418">Kinase</keyword>
<evidence type="ECO:0000256" key="10">
    <source>
        <dbReference type="ARBA" id="ARBA00022840"/>
    </source>
</evidence>
<accession>A0A9E2P0K7</accession>
<dbReference type="InterPro" id="IPR015806">
    <property type="entry name" value="Pyrv_Knase_insert_dom_sf"/>
</dbReference>
<comment type="caution">
    <text evidence="18">The sequence shown here is derived from an EMBL/GenBank/DDBJ whole genome shotgun (WGS) entry which is preliminary data.</text>
</comment>
<dbReference type="SUPFAM" id="SSF51621">
    <property type="entry name" value="Phosphoenolpyruvate/pyruvate domain"/>
    <property type="match status" value="1"/>
</dbReference>
<dbReference type="PANTHER" id="PTHR11817">
    <property type="entry name" value="PYRUVATE KINASE"/>
    <property type="match status" value="1"/>
</dbReference>
<evidence type="ECO:0000256" key="6">
    <source>
        <dbReference type="ARBA" id="ARBA00022679"/>
    </source>
</evidence>
<evidence type="ECO:0000256" key="5">
    <source>
        <dbReference type="ARBA" id="ARBA00012142"/>
    </source>
</evidence>
<dbReference type="GO" id="GO:0016301">
    <property type="term" value="F:kinase activity"/>
    <property type="evidence" value="ECO:0007669"/>
    <property type="project" value="UniProtKB-KW"/>
</dbReference>
<dbReference type="GO" id="GO:0006950">
    <property type="term" value="P:response to stress"/>
    <property type="evidence" value="ECO:0007669"/>
    <property type="project" value="UniProtKB-ARBA"/>
</dbReference>
<dbReference type="Gene3D" id="2.40.33.10">
    <property type="entry name" value="PK beta-barrel domain-like"/>
    <property type="match status" value="1"/>
</dbReference>
<evidence type="ECO:0000256" key="14">
    <source>
        <dbReference type="NCBIfam" id="TIGR01064"/>
    </source>
</evidence>
<dbReference type="GO" id="GO:0030955">
    <property type="term" value="F:potassium ion binding"/>
    <property type="evidence" value="ECO:0007669"/>
    <property type="project" value="UniProtKB-UniRule"/>
</dbReference>
<dbReference type="InterPro" id="IPR015793">
    <property type="entry name" value="Pyrv_Knase_brl"/>
</dbReference>
<dbReference type="GO" id="GO:0000287">
    <property type="term" value="F:magnesium ion binding"/>
    <property type="evidence" value="ECO:0007669"/>
    <property type="project" value="UniProtKB-UniRule"/>
</dbReference>
<dbReference type="Pfam" id="PF00224">
    <property type="entry name" value="PK"/>
    <property type="match status" value="1"/>
</dbReference>
<dbReference type="InterPro" id="IPR015813">
    <property type="entry name" value="Pyrv/PenolPyrv_kinase-like_dom"/>
</dbReference>
<dbReference type="Pfam" id="PF02887">
    <property type="entry name" value="PK_C"/>
    <property type="match status" value="1"/>
</dbReference>
<dbReference type="SUPFAM" id="SSF52935">
    <property type="entry name" value="PK C-terminal domain-like"/>
    <property type="match status" value="1"/>
</dbReference>
<dbReference type="FunFam" id="3.20.20.60:FF:000001">
    <property type="entry name" value="Pyruvate kinase"/>
    <property type="match status" value="1"/>
</dbReference>
<dbReference type="FunFam" id="2.40.33.10:FF:000001">
    <property type="entry name" value="Pyruvate kinase"/>
    <property type="match status" value="1"/>
</dbReference>
<evidence type="ECO:0000256" key="9">
    <source>
        <dbReference type="ARBA" id="ARBA00022777"/>
    </source>
</evidence>
<keyword evidence="11 15" id="KW-0460">Magnesium</keyword>
<dbReference type="InterPro" id="IPR015795">
    <property type="entry name" value="Pyrv_Knase_C"/>
</dbReference>
<keyword evidence="12 15" id="KW-0324">Glycolysis</keyword>
<proteinExistence type="inferred from homology"/>
<organism evidence="18 19">
    <name type="scientific">Candidatus Paraprevotella stercoravium</name>
    <dbReference type="NCBI Taxonomy" id="2838725"/>
    <lineage>
        <taxon>Bacteria</taxon>
        <taxon>Pseudomonadati</taxon>
        <taxon>Bacteroidota</taxon>
        <taxon>Bacteroidia</taxon>
        <taxon>Bacteroidales</taxon>
        <taxon>Prevotellaceae</taxon>
        <taxon>Paraprevotella</taxon>
    </lineage>
</organism>
<evidence type="ECO:0000256" key="12">
    <source>
        <dbReference type="ARBA" id="ARBA00023152"/>
    </source>
</evidence>
<evidence type="ECO:0000256" key="15">
    <source>
        <dbReference type="RuleBase" id="RU000504"/>
    </source>
</evidence>
<keyword evidence="7" id="KW-0479">Metal-binding</keyword>
<evidence type="ECO:0000256" key="1">
    <source>
        <dbReference type="ARBA" id="ARBA00001946"/>
    </source>
</evidence>
<comment type="catalytic activity">
    <reaction evidence="15">
        <text>pyruvate + ATP = phosphoenolpyruvate + ADP + H(+)</text>
        <dbReference type="Rhea" id="RHEA:18157"/>
        <dbReference type="ChEBI" id="CHEBI:15361"/>
        <dbReference type="ChEBI" id="CHEBI:15378"/>
        <dbReference type="ChEBI" id="CHEBI:30616"/>
        <dbReference type="ChEBI" id="CHEBI:58702"/>
        <dbReference type="ChEBI" id="CHEBI:456216"/>
        <dbReference type="EC" id="2.7.1.40"/>
    </reaction>
</comment>
<evidence type="ECO:0000256" key="2">
    <source>
        <dbReference type="ARBA" id="ARBA00001958"/>
    </source>
</evidence>
<comment type="cofactor">
    <cofactor evidence="2">
        <name>K(+)</name>
        <dbReference type="ChEBI" id="CHEBI:29103"/>
    </cofactor>
</comment>
<keyword evidence="10" id="KW-0067">ATP-binding</keyword>
<evidence type="ECO:0000256" key="13">
    <source>
        <dbReference type="ARBA" id="ARBA00023317"/>
    </source>
</evidence>
<sequence length="485" mass="54085">MMLKQTKIVASISDLRCDVEFIRSLYEAGMNVVRMNTAHANREGFERLIANVRTVSNRIAILMDTKGPEVRTTECADGSIDFKTGDVVRIVGNPEQKTTKECIAVTYTHFVNDLNVGDEVLMDDGELDLRVTEKTDDALICEICNDATLGSRKSVNVPGVRINLPSLTEKDRNNILYAIEKDIDFIAHSFVRNKQDVMDIRQILDAYGSDIRIIAKIENQEGVDNIDEILEVADGVMVARGDLGIEVPQERIPGIQRQLIRKCILAKKPVIVATQMLHTMINNPRPTRAEVTDIANAIYYRTDALMLSGETAYGKYPVEAVRTMAKIAAQAEKDKLAENDIRIPLEEGTDVTAFLAKQAVKATTKLPIRAIITDSFSGRMARNLAAFRGKYPVLAICYKEKTMRHLALSYGVEAIYMPEKANGQAYYFAALRKLLDDGVLTENEMVAYLSGGKQGAQTSFLEINVVGDVLKYAMDYVLPNRNRYL</sequence>
<dbReference type="SUPFAM" id="SSF50800">
    <property type="entry name" value="PK beta-barrel domain-like"/>
    <property type="match status" value="1"/>
</dbReference>
<comment type="similarity">
    <text evidence="4 15">Belongs to the pyruvate kinase family.</text>
</comment>
<dbReference type="NCBIfam" id="NF004978">
    <property type="entry name" value="PRK06354.1"/>
    <property type="match status" value="1"/>
</dbReference>
<dbReference type="InterPro" id="IPR001697">
    <property type="entry name" value="Pyr_Knase"/>
</dbReference>
<protein>
    <recommendedName>
        <fullName evidence="5 14">Pyruvate kinase</fullName>
        <ecNumber evidence="5 14">2.7.1.40</ecNumber>
    </recommendedName>
</protein>
<evidence type="ECO:0000259" key="17">
    <source>
        <dbReference type="Pfam" id="PF02887"/>
    </source>
</evidence>
<evidence type="ECO:0000313" key="19">
    <source>
        <dbReference type="Proteomes" id="UP000823865"/>
    </source>
</evidence>
<reference evidence="18" key="1">
    <citation type="journal article" date="2021" name="PeerJ">
        <title>Extensive microbial diversity within the chicken gut microbiome revealed by metagenomics and culture.</title>
        <authorList>
            <person name="Gilroy R."/>
            <person name="Ravi A."/>
            <person name="Getino M."/>
            <person name="Pursley I."/>
            <person name="Horton D.L."/>
            <person name="Alikhan N.F."/>
            <person name="Baker D."/>
            <person name="Gharbi K."/>
            <person name="Hall N."/>
            <person name="Watson M."/>
            <person name="Adriaenssens E.M."/>
            <person name="Foster-Nyarko E."/>
            <person name="Jarju S."/>
            <person name="Secka A."/>
            <person name="Antonio M."/>
            <person name="Oren A."/>
            <person name="Chaudhuri R.R."/>
            <person name="La Ragione R."/>
            <person name="Hildebrand F."/>
            <person name="Pallen M.J."/>
        </authorList>
    </citation>
    <scope>NUCLEOTIDE SEQUENCE</scope>
    <source>
        <strain evidence="18">G3-2149</strain>
    </source>
</reference>
<evidence type="ECO:0000256" key="3">
    <source>
        <dbReference type="ARBA" id="ARBA00004997"/>
    </source>
</evidence>
<name>A0A9E2P0K7_9BACT</name>
<dbReference type="InterPro" id="IPR018209">
    <property type="entry name" value="Pyrv_Knase_AS"/>
</dbReference>
<keyword evidence="6 15" id="KW-0808">Transferase</keyword>
<evidence type="ECO:0000256" key="7">
    <source>
        <dbReference type="ARBA" id="ARBA00022723"/>
    </source>
</evidence>
<dbReference type="Proteomes" id="UP000823865">
    <property type="component" value="Unassembled WGS sequence"/>
</dbReference>
<dbReference type="Gene3D" id="3.40.1380.20">
    <property type="entry name" value="Pyruvate kinase, C-terminal domain"/>
    <property type="match status" value="1"/>
</dbReference>
<dbReference type="AlphaFoldDB" id="A0A9E2P0K7"/>
<evidence type="ECO:0000256" key="11">
    <source>
        <dbReference type="ARBA" id="ARBA00022842"/>
    </source>
</evidence>
<keyword evidence="8" id="KW-0547">Nucleotide-binding</keyword>
<dbReference type="GO" id="GO:0004743">
    <property type="term" value="F:pyruvate kinase activity"/>
    <property type="evidence" value="ECO:0007669"/>
    <property type="project" value="UniProtKB-UniRule"/>
</dbReference>
<dbReference type="NCBIfam" id="NF004491">
    <property type="entry name" value="PRK05826.1"/>
    <property type="match status" value="1"/>
</dbReference>
<dbReference type="InterPro" id="IPR036918">
    <property type="entry name" value="Pyrv_Knase_C_sf"/>
</dbReference>